<dbReference type="Proteomes" id="UP000325315">
    <property type="component" value="Unassembled WGS sequence"/>
</dbReference>
<evidence type="ECO:0000313" key="2">
    <source>
        <dbReference type="Proteomes" id="UP000325315"/>
    </source>
</evidence>
<gene>
    <name evidence="1" type="ORF">EPI10_022944</name>
</gene>
<dbReference type="AlphaFoldDB" id="A0A5B6VTA2"/>
<keyword evidence="2" id="KW-1185">Reference proteome</keyword>
<name>A0A5B6VTA2_9ROSI</name>
<dbReference type="CDD" id="cd09272">
    <property type="entry name" value="RNase_HI_RT_Ty1"/>
    <property type="match status" value="1"/>
</dbReference>
<dbReference type="InterPro" id="IPR043502">
    <property type="entry name" value="DNA/RNA_pol_sf"/>
</dbReference>
<proteinExistence type="predicted"/>
<reference evidence="2" key="1">
    <citation type="journal article" date="2019" name="Plant Biotechnol. J.">
        <title>Genome sequencing of the Australian wild diploid species Gossypium australe highlights disease resistance and delayed gland morphogenesis.</title>
        <authorList>
            <person name="Cai Y."/>
            <person name="Cai X."/>
            <person name="Wang Q."/>
            <person name="Wang P."/>
            <person name="Zhang Y."/>
            <person name="Cai C."/>
            <person name="Xu Y."/>
            <person name="Wang K."/>
            <person name="Zhou Z."/>
            <person name="Wang C."/>
            <person name="Geng S."/>
            <person name="Li B."/>
            <person name="Dong Q."/>
            <person name="Hou Y."/>
            <person name="Wang H."/>
            <person name="Ai P."/>
            <person name="Liu Z."/>
            <person name="Yi F."/>
            <person name="Sun M."/>
            <person name="An G."/>
            <person name="Cheng J."/>
            <person name="Zhang Y."/>
            <person name="Shi Q."/>
            <person name="Xie Y."/>
            <person name="Shi X."/>
            <person name="Chang Y."/>
            <person name="Huang F."/>
            <person name="Chen Y."/>
            <person name="Hong S."/>
            <person name="Mi L."/>
            <person name="Sun Q."/>
            <person name="Zhang L."/>
            <person name="Zhou B."/>
            <person name="Peng R."/>
            <person name="Zhang X."/>
            <person name="Liu F."/>
        </authorList>
    </citation>
    <scope>NUCLEOTIDE SEQUENCE [LARGE SCALE GENOMIC DNA]</scope>
    <source>
        <strain evidence="2">cv. PA1801</strain>
    </source>
</reference>
<organism evidence="1 2">
    <name type="scientific">Gossypium australe</name>
    <dbReference type="NCBI Taxonomy" id="47621"/>
    <lineage>
        <taxon>Eukaryota</taxon>
        <taxon>Viridiplantae</taxon>
        <taxon>Streptophyta</taxon>
        <taxon>Embryophyta</taxon>
        <taxon>Tracheophyta</taxon>
        <taxon>Spermatophyta</taxon>
        <taxon>Magnoliopsida</taxon>
        <taxon>eudicotyledons</taxon>
        <taxon>Gunneridae</taxon>
        <taxon>Pentapetalae</taxon>
        <taxon>rosids</taxon>
        <taxon>malvids</taxon>
        <taxon>Malvales</taxon>
        <taxon>Malvaceae</taxon>
        <taxon>Malvoideae</taxon>
        <taxon>Gossypium</taxon>
    </lineage>
</organism>
<dbReference type="EMBL" id="SMMG02000005">
    <property type="protein sequence ID" value="KAA3472466.1"/>
    <property type="molecule type" value="Genomic_DNA"/>
</dbReference>
<comment type="caution">
    <text evidence="1">The sequence shown here is derived from an EMBL/GenBank/DDBJ whole genome shotgun (WGS) entry which is preliminary data.</text>
</comment>
<protein>
    <submittedName>
        <fullName evidence="1">Disease resistance protein TAO1-like</fullName>
    </submittedName>
</protein>
<dbReference type="SUPFAM" id="SSF56672">
    <property type="entry name" value="DNA/RNA polymerases"/>
    <property type="match status" value="1"/>
</dbReference>
<dbReference type="OrthoDB" id="2551793at2759"/>
<evidence type="ECO:0000313" key="1">
    <source>
        <dbReference type="EMBL" id="KAA3472466.1"/>
    </source>
</evidence>
<dbReference type="PANTHER" id="PTHR11439:SF503">
    <property type="entry name" value="CYSTEINE-RICH RLK (RECEPTOR-LIKE PROTEIN KINASE) 8"/>
    <property type="match status" value="1"/>
</dbReference>
<accession>A0A5B6VTA2</accession>
<dbReference type="PANTHER" id="PTHR11439">
    <property type="entry name" value="GAG-POL-RELATED RETROTRANSPOSON"/>
    <property type="match status" value="1"/>
</dbReference>
<sequence length="291" mass="33062">MENCKAISTPVTIGEKLSSQGDFKEVCKTSYRSLVGCLLYLTSTRLDIMYAVSLLSRFMHCCNESHYRAAKRVLRYIKGTLNYGMVFEKAEHLELTGYTDSDWAGSSDDMRSTSGYAFSLGSGMFCWSLRNQSLVAQSTAEAEYVVAAAAVNQAIWLRKIMTDLNLELNGATRIYCDNKSAIAIAKNPVFHWRTNHFNIKLHIIREMEQAEEVELVHCNPKDQTSDILTKALNKLRFCKLRDQLGVYCIKSKEEWSNVAFMQSMQPMQPNEAENEIAKVAMHTCRMEAKIE</sequence>